<dbReference type="EMBL" id="VEPZ02001013">
    <property type="protein sequence ID" value="KAE8702100.1"/>
    <property type="molecule type" value="Genomic_DNA"/>
</dbReference>
<reference evidence="4" key="1">
    <citation type="submission" date="2019-09" db="EMBL/GenBank/DDBJ databases">
        <title>Draft genome information of white flower Hibiscus syriacus.</title>
        <authorList>
            <person name="Kim Y.-M."/>
        </authorList>
    </citation>
    <scope>NUCLEOTIDE SEQUENCE [LARGE SCALE GENOMIC DNA]</scope>
    <source>
        <strain evidence="4">YM2019G1</strain>
    </source>
</reference>
<dbReference type="InterPro" id="IPR025558">
    <property type="entry name" value="DUF4283"/>
</dbReference>
<feature type="region of interest" description="Disordered" evidence="1">
    <location>
        <begin position="258"/>
        <end position="319"/>
    </location>
</feature>
<protein>
    <recommendedName>
        <fullName evidence="6">CCHC-type domain-containing protein</fullName>
    </recommendedName>
</protein>
<evidence type="ECO:0000259" key="2">
    <source>
        <dbReference type="Pfam" id="PF00078"/>
    </source>
</evidence>
<dbReference type="AlphaFoldDB" id="A0A6A3AC81"/>
<evidence type="ECO:0000259" key="3">
    <source>
        <dbReference type="Pfam" id="PF14111"/>
    </source>
</evidence>
<proteinExistence type="predicted"/>
<accession>A0A6A3AC81</accession>
<comment type="caution">
    <text evidence="4">The sequence shown here is derived from an EMBL/GenBank/DDBJ whole genome shotgun (WGS) entry which is preliminary data.</text>
</comment>
<evidence type="ECO:0000313" key="4">
    <source>
        <dbReference type="EMBL" id="KAE8702100.1"/>
    </source>
</evidence>
<evidence type="ECO:0000256" key="1">
    <source>
        <dbReference type="SAM" id="MobiDB-lite"/>
    </source>
</evidence>
<keyword evidence="5" id="KW-1185">Reference proteome</keyword>
<dbReference type="Pfam" id="PF14111">
    <property type="entry name" value="DUF4283"/>
    <property type="match status" value="1"/>
</dbReference>
<dbReference type="PANTHER" id="PTHR33116">
    <property type="entry name" value="REVERSE TRANSCRIPTASE ZINC-BINDING DOMAIN-CONTAINING PROTEIN-RELATED-RELATED"/>
    <property type="match status" value="1"/>
</dbReference>
<dbReference type="InterPro" id="IPR043502">
    <property type="entry name" value="DNA/RNA_pol_sf"/>
</dbReference>
<name>A0A6A3AC81_HIBSY</name>
<dbReference type="InterPro" id="IPR000477">
    <property type="entry name" value="RT_dom"/>
</dbReference>
<feature type="region of interest" description="Disordered" evidence="1">
    <location>
        <begin position="387"/>
        <end position="410"/>
    </location>
</feature>
<dbReference type="Proteomes" id="UP000436088">
    <property type="component" value="Unassembled WGS sequence"/>
</dbReference>
<feature type="domain" description="Reverse transcriptase" evidence="2">
    <location>
        <begin position="678"/>
        <end position="806"/>
    </location>
</feature>
<sequence>MEEDNNGMEIQSNEHIIGEEVRQQEKQSYANAVIGQAMNTIDVVSLQAMDEVVVLDGECIMDNNGPYPVIQFADQVHDRIDHSMRRSVIIRLLGRAIGYKTLLNRIGLLWQLQGQYQVIDLENEYFLVKFECEQDYIHVLTEGPWTIFGSYLTVQPWSRTFSTMEKHPSQVIVWVRLPGLPYRYYSKAIYRTDGFWQKIEYEGLQQICFQCGVYGHSKESCGAVEANTSKVGAENSTSTERDQVLGVENNNFERNSTTITEEVVAETHKKRPQVTTTETRRGSSSRTDTRAKGNELQSRGETEVGASSLGHPVGSVNAGNNRTFQQVNVVAMEDGEIPQVTAHHNAFIGGNHAATQQGGFSSNVREKGMDEEIPPAVEQSVMLTEEVSPPDSENTNPNIPHLCESSSGETTLSMETSYEPCSRVGSDHYPLLLQIQNISRIHGIRPFRFITAWQDHPQFKSLISEAWNKDVYVLTNINSFKSKATEWNLEVFGHIGRKKKELLARLLGIVKALNVIYSRRLVELHSKLKSELEEVLQNEESLWFQNSRNQWILQGDKNTKFFHACTMMRRWYNYVGALKTSDGNWVSDQQALCSMVVNFYKELFTSTNDYEIGYSVQGCFPVISDCKLSNLTRPLFTEEIRDVLFSMSPLKAPGVDGLHIFFYQSNWDIVVHSMRLKKGRINYMAIKIDLEKAYDRLEWSFIEETLRELHIPESLRLLIMRCVTSVSTQVLWNDAMSDSFSPTRGLGQGDPLSPYLFVMCMERLSHAISRAVNNGEWKPIRLCRYGPALFHLFFADDLVLFAEKSTIYYSKNVASDLRNSINSAFGFQEVQNLGKYLGVPLLYSRITRASYSYIVSRVRDKLIGWKAKSLSLAGMITLAKAVLSSIPFYSMQSTKLLKGICDEIKRLIRGFIWGRTESGGGVSLVKWETICNPIIKGGLGMKKLSTQNDAFLIKIAYKLVVNPDQLWARVLRTKYKWVDLIPESINRAGNSHLWRGIAHVWQSLAWNIGNGRIVNFWWDDWLSDVGPLEKYIMNQAERANLPNSSVATMVKGHGQWRWEDIIDRVPSDIMHRLVATMPPQQDRRRDTLGWKWSVDRHFSIKSAYELKHECQDDDTHKVEQRIIYFANVKLPWRIFDPEYIDNDSMLVRGRRLSREASSALDLALSLAQSSRLLLNTFDPWIPPPLNWCKRNCGVGLSHAWNLGERQVMVEIDCLEAHIHRDANKVADTLAKLATTRGEVHMVFTSPPMEVVDFVKQEAASCVLTPSF</sequence>
<feature type="domain" description="DUF4283" evidence="3">
    <location>
        <begin position="84"/>
        <end position="164"/>
    </location>
</feature>
<evidence type="ECO:0008006" key="6">
    <source>
        <dbReference type="Google" id="ProtNLM"/>
    </source>
</evidence>
<feature type="compositionally biased region" description="Basic and acidic residues" evidence="1">
    <location>
        <begin position="287"/>
        <end position="302"/>
    </location>
</feature>
<feature type="compositionally biased region" description="Polar residues" evidence="1">
    <location>
        <begin position="391"/>
        <end position="410"/>
    </location>
</feature>
<dbReference type="Pfam" id="PF00078">
    <property type="entry name" value="RVT_1"/>
    <property type="match status" value="1"/>
</dbReference>
<gene>
    <name evidence="4" type="ORF">F3Y22_tig00110503pilonHSYRG00817</name>
</gene>
<evidence type="ECO:0000313" key="5">
    <source>
        <dbReference type="Proteomes" id="UP000436088"/>
    </source>
</evidence>
<organism evidence="4 5">
    <name type="scientific">Hibiscus syriacus</name>
    <name type="common">Rose of Sharon</name>
    <dbReference type="NCBI Taxonomy" id="106335"/>
    <lineage>
        <taxon>Eukaryota</taxon>
        <taxon>Viridiplantae</taxon>
        <taxon>Streptophyta</taxon>
        <taxon>Embryophyta</taxon>
        <taxon>Tracheophyta</taxon>
        <taxon>Spermatophyta</taxon>
        <taxon>Magnoliopsida</taxon>
        <taxon>eudicotyledons</taxon>
        <taxon>Gunneridae</taxon>
        <taxon>Pentapetalae</taxon>
        <taxon>rosids</taxon>
        <taxon>malvids</taxon>
        <taxon>Malvales</taxon>
        <taxon>Malvaceae</taxon>
        <taxon>Malvoideae</taxon>
        <taxon>Hibiscus</taxon>
    </lineage>
</organism>
<dbReference type="PANTHER" id="PTHR33116:SF86">
    <property type="entry name" value="REVERSE TRANSCRIPTASE DOMAIN-CONTAINING PROTEIN"/>
    <property type="match status" value="1"/>
</dbReference>
<dbReference type="SUPFAM" id="SSF56672">
    <property type="entry name" value="DNA/RNA polymerases"/>
    <property type="match status" value="1"/>
</dbReference>